<sequence length="82" mass="8892">MLLTRKHSVTTLISLTGFIAVLMMNSVQAHSGHAPTQVHSHLGSPMMWLMLGVAALGLTAAALFRRKLWRQASDAKAAPKTR</sequence>
<dbReference type="AlphaFoldDB" id="A0A7Y3TW20"/>
<evidence type="ECO:0000313" key="3">
    <source>
        <dbReference type="Proteomes" id="UP000588806"/>
    </source>
</evidence>
<gene>
    <name evidence="2" type="ORF">HLB35_04155</name>
</gene>
<evidence type="ECO:0000313" key="2">
    <source>
        <dbReference type="EMBL" id="NOG31160.1"/>
    </source>
</evidence>
<dbReference type="RefSeq" id="WP_171701641.1">
    <property type="nucleotide sequence ID" value="NZ_JABFHI010000002.1"/>
</dbReference>
<comment type="caution">
    <text evidence="2">The sequence shown here is derived from an EMBL/GenBank/DDBJ whole genome shotgun (WGS) entry which is preliminary data.</text>
</comment>
<name>A0A7Y3TW20_9GAMM</name>
<proteinExistence type="predicted"/>
<reference evidence="2 3" key="1">
    <citation type="submission" date="2020-05" db="EMBL/GenBank/DDBJ databases">
        <authorList>
            <person name="Ruan W."/>
            <person name="Jeon C.O."/>
            <person name="Chun B.H."/>
        </authorList>
    </citation>
    <scope>NUCLEOTIDE SEQUENCE [LARGE SCALE GENOMIC DNA]</scope>
    <source>
        <strain evidence="2 3">TBZ9</strain>
    </source>
</reference>
<dbReference type="Proteomes" id="UP000588806">
    <property type="component" value="Unassembled WGS sequence"/>
</dbReference>
<keyword evidence="3" id="KW-1185">Reference proteome</keyword>
<keyword evidence="1" id="KW-0812">Transmembrane</keyword>
<protein>
    <submittedName>
        <fullName evidence="2">Uncharacterized protein</fullName>
    </submittedName>
</protein>
<reference evidence="2 3" key="2">
    <citation type="submission" date="2020-06" db="EMBL/GenBank/DDBJ databases">
        <title>Halomonas songnenensis sp. nov., a moderately halophilic bacterium isolated from saline and alkaline soils.</title>
        <authorList>
            <person name="Jiang J."/>
            <person name="Pan Y."/>
        </authorList>
    </citation>
    <scope>NUCLEOTIDE SEQUENCE [LARGE SCALE GENOMIC DNA]</scope>
    <source>
        <strain evidence="2 3">TBZ9</strain>
    </source>
</reference>
<keyword evidence="1" id="KW-1133">Transmembrane helix</keyword>
<keyword evidence="1" id="KW-0472">Membrane</keyword>
<feature type="transmembrane region" description="Helical" evidence="1">
    <location>
        <begin position="45"/>
        <end position="64"/>
    </location>
</feature>
<evidence type="ECO:0000256" key="1">
    <source>
        <dbReference type="SAM" id="Phobius"/>
    </source>
</evidence>
<accession>A0A7Y3TW20</accession>
<dbReference type="EMBL" id="JABFHI010000002">
    <property type="protein sequence ID" value="NOG31160.1"/>
    <property type="molecule type" value="Genomic_DNA"/>
</dbReference>
<organism evidence="2 3">
    <name type="scientific">Vreelandella azerica</name>
    <dbReference type="NCBI Taxonomy" id="2732867"/>
    <lineage>
        <taxon>Bacteria</taxon>
        <taxon>Pseudomonadati</taxon>
        <taxon>Pseudomonadota</taxon>
        <taxon>Gammaproteobacteria</taxon>
        <taxon>Oceanospirillales</taxon>
        <taxon>Halomonadaceae</taxon>
        <taxon>Vreelandella</taxon>
    </lineage>
</organism>